<evidence type="ECO:0000259" key="9">
    <source>
        <dbReference type="Pfam" id="PF03725"/>
    </source>
</evidence>
<dbReference type="InterPro" id="IPR020568">
    <property type="entry name" value="Ribosomal_Su5_D2-typ_SF"/>
</dbReference>
<dbReference type="InterPro" id="IPR050590">
    <property type="entry name" value="Exosome_comp_Rrp42_subfam"/>
</dbReference>
<dbReference type="GO" id="GO:0000177">
    <property type="term" value="C:cytoplasmic exosome (RNase complex)"/>
    <property type="evidence" value="ECO:0007669"/>
    <property type="project" value="TreeGrafter"/>
</dbReference>
<dbReference type="Pfam" id="PF03725">
    <property type="entry name" value="RNase_PH_C"/>
    <property type="match status" value="1"/>
</dbReference>
<proteinExistence type="inferred from homology"/>
<dbReference type="GO" id="GO:0005730">
    <property type="term" value="C:nucleolus"/>
    <property type="evidence" value="ECO:0007669"/>
    <property type="project" value="UniProtKB-SubCell"/>
</dbReference>
<protein>
    <recommendedName>
        <fullName evidence="6">Ribosomal RNA-processing protein 42</fullName>
    </recommendedName>
</protein>
<evidence type="ECO:0000256" key="3">
    <source>
        <dbReference type="ARBA" id="ARBA00006678"/>
    </source>
</evidence>
<dbReference type="EMBL" id="JBGBPQ010000005">
    <property type="protein sequence ID" value="KAL1524768.1"/>
    <property type="molecule type" value="Genomic_DNA"/>
</dbReference>
<accession>A0AB34JV28</accession>
<dbReference type="Proteomes" id="UP001515480">
    <property type="component" value="Unassembled WGS sequence"/>
</dbReference>
<reference evidence="10 11" key="1">
    <citation type="journal article" date="2024" name="Science">
        <title>Giant polyketide synthase enzymes in the biosynthesis of giant marine polyether toxins.</title>
        <authorList>
            <person name="Fallon T.R."/>
            <person name="Shende V.V."/>
            <person name="Wierzbicki I.H."/>
            <person name="Pendleton A.L."/>
            <person name="Watervoot N.F."/>
            <person name="Auber R.P."/>
            <person name="Gonzalez D.J."/>
            <person name="Wisecaver J.H."/>
            <person name="Moore B.S."/>
        </authorList>
    </citation>
    <scope>NUCLEOTIDE SEQUENCE [LARGE SCALE GENOMIC DNA]</scope>
    <source>
        <strain evidence="10 11">12B1</strain>
    </source>
</reference>
<dbReference type="InterPro" id="IPR036345">
    <property type="entry name" value="ExoRNase_PH_dom2_sf"/>
</dbReference>
<dbReference type="GO" id="GO:0034473">
    <property type="term" value="P:U1 snRNA 3'-end processing"/>
    <property type="evidence" value="ECO:0007669"/>
    <property type="project" value="TreeGrafter"/>
</dbReference>
<organism evidence="10 11">
    <name type="scientific">Prymnesium parvum</name>
    <name type="common">Toxic golden alga</name>
    <dbReference type="NCBI Taxonomy" id="97485"/>
    <lineage>
        <taxon>Eukaryota</taxon>
        <taxon>Haptista</taxon>
        <taxon>Haptophyta</taxon>
        <taxon>Prymnesiophyceae</taxon>
        <taxon>Prymnesiales</taxon>
        <taxon>Prymnesiaceae</taxon>
        <taxon>Prymnesium</taxon>
    </lineage>
</organism>
<dbReference type="AlphaFoldDB" id="A0AB34JV28"/>
<dbReference type="PANTHER" id="PTHR11097:SF8">
    <property type="entry name" value="EXOSOME COMPLEX COMPONENT RRP42"/>
    <property type="match status" value="1"/>
</dbReference>
<evidence type="ECO:0000256" key="4">
    <source>
        <dbReference type="ARBA" id="ARBA00022490"/>
    </source>
</evidence>
<dbReference type="InterPro" id="IPR027408">
    <property type="entry name" value="PNPase/RNase_PH_dom_sf"/>
</dbReference>
<evidence type="ECO:0000313" key="11">
    <source>
        <dbReference type="Proteomes" id="UP001515480"/>
    </source>
</evidence>
<sequence length="310" mass="31973">MASAAEQRYTLHGVAADLRDDGRARLDFRPLSLEVHLFPQASGSARAVAGAAEVLVGVTAELAAPPADAPDMGQVLLSIDCGPAASAARLPEYAAAADERLLWLEEALRALFSRESIPEALRTLCIARGTQCWVLRVHAQLLRLDGCPLDLISLAAAAALAATRVPRVSGGGADELGGGKRQRAAGGGKQDLDLDESLDESVPFDCSTLPLYVTLANIGGYAVADATAHERRAAGSTLSLALSPAGRVCALRGGGGFGLHLQLAGEMMQLASQLCAQLHADAKDAIAQALADAEGRRWPAGEGTAPGFLA</sequence>
<evidence type="ECO:0000256" key="7">
    <source>
        <dbReference type="SAM" id="MobiDB-lite"/>
    </source>
</evidence>
<dbReference type="GO" id="GO:0071038">
    <property type="term" value="P:TRAMP-dependent tRNA surveillance pathway"/>
    <property type="evidence" value="ECO:0007669"/>
    <property type="project" value="TreeGrafter"/>
</dbReference>
<keyword evidence="4" id="KW-0963">Cytoplasm</keyword>
<dbReference type="GO" id="GO:0071028">
    <property type="term" value="P:nuclear mRNA surveillance"/>
    <property type="evidence" value="ECO:0007669"/>
    <property type="project" value="TreeGrafter"/>
</dbReference>
<dbReference type="GO" id="GO:0000467">
    <property type="term" value="P:exonucleolytic trimming to generate mature 3'-end of 5.8S rRNA from tricistronic rRNA transcript (SSU-rRNA, 5.8S rRNA, LSU-rRNA)"/>
    <property type="evidence" value="ECO:0007669"/>
    <property type="project" value="TreeGrafter"/>
</dbReference>
<comment type="caution">
    <text evidence="10">The sequence shown here is derived from an EMBL/GenBank/DDBJ whole genome shotgun (WGS) entry which is preliminary data.</text>
</comment>
<evidence type="ECO:0000256" key="5">
    <source>
        <dbReference type="ARBA" id="ARBA00022835"/>
    </source>
</evidence>
<evidence type="ECO:0000313" key="10">
    <source>
        <dbReference type="EMBL" id="KAL1524768.1"/>
    </source>
</evidence>
<dbReference type="GO" id="GO:0034475">
    <property type="term" value="P:U4 snRNA 3'-end processing"/>
    <property type="evidence" value="ECO:0007669"/>
    <property type="project" value="TreeGrafter"/>
</dbReference>
<dbReference type="PANTHER" id="PTHR11097">
    <property type="entry name" value="EXOSOME COMPLEX EXONUCLEASE RIBOSOMAL RNA PROCESSING PROTEIN"/>
    <property type="match status" value="1"/>
</dbReference>
<evidence type="ECO:0000256" key="2">
    <source>
        <dbReference type="ARBA" id="ARBA00004604"/>
    </source>
</evidence>
<evidence type="ECO:0000256" key="6">
    <source>
        <dbReference type="ARBA" id="ARBA00042523"/>
    </source>
</evidence>
<dbReference type="SUPFAM" id="SSF55666">
    <property type="entry name" value="Ribonuclease PH domain 2-like"/>
    <property type="match status" value="1"/>
</dbReference>
<dbReference type="GO" id="GO:0016075">
    <property type="term" value="P:rRNA catabolic process"/>
    <property type="evidence" value="ECO:0007669"/>
    <property type="project" value="TreeGrafter"/>
</dbReference>
<name>A0AB34JV28_PRYPA</name>
<feature type="domain" description="Exoribonuclease phosphorolytic" evidence="8">
    <location>
        <begin position="27"/>
        <end position="166"/>
    </location>
</feature>
<dbReference type="GO" id="GO:0000176">
    <property type="term" value="C:nuclear exosome (RNase complex)"/>
    <property type="evidence" value="ECO:0007669"/>
    <property type="project" value="TreeGrafter"/>
</dbReference>
<dbReference type="GO" id="GO:0034476">
    <property type="term" value="P:U5 snRNA 3'-end processing"/>
    <property type="evidence" value="ECO:0007669"/>
    <property type="project" value="TreeGrafter"/>
</dbReference>
<dbReference type="InterPro" id="IPR001247">
    <property type="entry name" value="ExoRNase_PH_dom1"/>
</dbReference>
<evidence type="ECO:0000259" key="8">
    <source>
        <dbReference type="Pfam" id="PF01138"/>
    </source>
</evidence>
<dbReference type="SUPFAM" id="SSF54211">
    <property type="entry name" value="Ribosomal protein S5 domain 2-like"/>
    <property type="match status" value="1"/>
</dbReference>
<keyword evidence="11" id="KW-1185">Reference proteome</keyword>
<dbReference type="InterPro" id="IPR015847">
    <property type="entry name" value="ExoRNase_PH_dom2"/>
</dbReference>
<dbReference type="Pfam" id="PF01138">
    <property type="entry name" value="RNase_PH"/>
    <property type="match status" value="1"/>
</dbReference>
<dbReference type="GO" id="GO:0035925">
    <property type="term" value="F:mRNA 3'-UTR AU-rich region binding"/>
    <property type="evidence" value="ECO:0007669"/>
    <property type="project" value="TreeGrafter"/>
</dbReference>
<evidence type="ECO:0000256" key="1">
    <source>
        <dbReference type="ARBA" id="ARBA00004496"/>
    </source>
</evidence>
<feature type="region of interest" description="Disordered" evidence="7">
    <location>
        <begin position="171"/>
        <end position="194"/>
    </location>
</feature>
<dbReference type="GO" id="GO:0071035">
    <property type="term" value="P:nuclear polyadenylation-dependent rRNA catabolic process"/>
    <property type="evidence" value="ECO:0007669"/>
    <property type="project" value="TreeGrafter"/>
</dbReference>
<gene>
    <name evidence="10" type="ORF">AB1Y20_019651</name>
</gene>
<feature type="domain" description="Exoribonuclease phosphorolytic" evidence="9">
    <location>
        <begin position="209"/>
        <end position="272"/>
    </location>
</feature>
<dbReference type="Gene3D" id="3.30.230.70">
    <property type="entry name" value="GHMP Kinase, N-terminal domain"/>
    <property type="match status" value="1"/>
</dbReference>
<comment type="similarity">
    <text evidence="3">Belongs to the RNase PH family.</text>
</comment>
<keyword evidence="5" id="KW-0271">Exosome</keyword>
<comment type="subcellular location">
    <subcellularLocation>
        <location evidence="1">Cytoplasm</location>
    </subcellularLocation>
    <subcellularLocation>
        <location evidence="2">Nucleus</location>
        <location evidence="2">Nucleolus</location>
    </subcellularLocation>
</comment>